<organism evidence="7 8">
    <name type="scientific">Cellulomonas bogoriensis 69B4 = DSM 16987</name>
    <dbReference type="NCBI Taxonomy" id="1386082"/>
    <lineage>
        <taxon>Bacteria</taxon>
        <taxon>Bacillati</taxon>
        <taxon>Actinomycetota</taxon>
        <taxon>Actinomycetes</taxon>
        <taxon>Micrococcales</taxon>
        <taxon>Cellulomonadaceae</taxon>
        <taxon>Cellulomonas</taxon>
    </lineage>
</organism>
<protein>
    <submittedName>
        <fullName evidence="7">Cysteine desulfurase</fullName>
    </submittedName>
</protein>
<evidence type="ECO:0000313" key="7">
    <source>
        <dbReference type="EMBL" id="KGM11902.1"/>
    </source>
</evidence>
<dbReference type="GO" id="GO:0031071">
    <property type="term" value="F:cysteine desulfurase activity"/>
    <property type="evidence" value="ECO:0007669"/>
    <property type="project" value="UniProtKB-EC"/>
</dbReference>
<dbReference type="Gene3D" id="3.90.1150.10">
    <property type="entry name" value="Aspartate Aminotransferase, domain 1"/>
    <property type="match status" value="1"/>
</dbReference>
<dbReference type="PROSITE" id="PS00595">
    <property type="entry name" value="AA_TRANSFER_CLASS_5"/>
    <property type="match status" value="1"/>
</dbReference>
<dbReference type="AlphaFoldDB" id="A0A0A0BW41"/>
<dbReference type="Proteomes" id="UP000054314">
    <property type="component" value="Unassembled WGS sequence"/>
</dbReference>
<sequence>MAGDAIDVTLADLHDWHAELRAQFPILTANPHTAYLDSSATAQKPQAVLDAVHHYLTTTNANAGRGTYPWATTTTAQVEATAERIKEHLHDPDPATSTVHLVPGTSAGLRAVATDWLTGWLTDGDEIIVPFADHQANAQPWLEAQQLLARRGIRITVHELPYETASGDYDDVALAAMVTDRTRLVAVTHVHHVYGAHMNVDRIRRAVGPDVVVCLDAAQSVGHMPVSVAGLDVDVLVFSGHKAMALPGVGAVWCRGTRAPAFAPAGWPGSPNTVGAVSLCAALSWLDQAGLDRIDRWTVALGARLTDALHHLDGFEVLGCQASLAATSTVQRRQGIVSFRHHTIDAADLGFILTDHGLLVRADHHCQAGAGERDGSVRVSTHAYTAVDEIDHLIHVLTDLDRGAYR</sequence>
<reference evidence="7 8" key="1">
    <citation type="submission" date="2013-08" db="EMBL/GenBank/DDBJ databases">
        <title>Genome sequencing of Cellulomonas bogoriensis 69B4.</title>
        <authorList>
            <person name="Chen F."/>
            <person name="Li Y."/>
            <person name="Wang G."/>
        </authorList>
    </citation>
    <scope>NUCLEOTIDE SEQUENCE [LARGE SCALE GENOMIC DNA]</scope>
    <source>
        <strain evidence="7 8">69B4</strain>
    </source>
</reference>
<evidence type="ECO:0000313" key="8">
    <source>
        <dbReference type="Proteomes" id="UP000054314"/>
    </source>
</evidence>
<dbReference type="InterPro" id="IPR020578">
    <property type="entry name" value="Aminotrans_V_PyrdxlP_BS"/>
</dbReference>
<dbReference type="InterPro" id="IPR015424">
    <property type="entry name" value="PyrdxlP-dep_Trfase"/>
</dbReference>
<comment type="catalytic activity">
    <reaction evidence="4">
        <text>(sulfur carrier)-H + L-cysteine = (sulfur carrier)-SH + L-alanine</text>
        <dbReference type="Rhea" id="RHEA:43892"/>
        <dbReference type="Rhea" id="RHEA-COMP:14737"/>
        <dbReference type="Rhea" id="RHEA-COMP:14739"/>
        <dbReference type="ChEBI" id="CHEBI:29917"/>
        <dbReference type="ChEBI" id="CHEBI:35235"/>
        <dbReference type="ChEBI" id="CHEBI:57972"/>
        <dbReference type="ChEBI" id="CHEBI:64428"/>
        <dbReference type="EC" id="2.8.1.7"/>
    </reaction>
</comment>
<keyword evidence="8" id="KW-1185">Reference proteome</keyword>
<gene>
    <name evidence="7" type="ORF">N869_02400</name>
</gene>
<comment type="caution">
    <text evidence="7">The sequence shown here is derived from an EMBL/GenBank/DDBJ whole genome shotgun (WGS) entry which is preliminary data.</text>
</comment>
<name>A0A0A0BW41_9CELL</name>
<keyword evidence="3" id="KW-0663">Pyridoxal phosphate</keyword>
<evidence type="ECO:0000256" key="3">
    <source>
        <dbReference type="ARBA" id="ARBA00022898"/>
    </source>
</evidence>
<comment type="similarity">
    <text evidence="2">Belongs to the class-V pyridoxal-phosphate-dependent aminotransferase family. Csd subfamily.</text>
</comment>
<dbReference type="EMBL" id="AXCZ01000105">
    <property type="protein sequence ID" value="KGM11902.1"/>
    <property type="molecule type" value="Genomic_DNA"/>
</dbReference>
<dbReference type="InterPro" id="IPR015422">
    <property type="entry name" value="PyrdxlP-dep_Trfase_small"/>
</dbReference>
<proteinExistence type="inferred from homology"/>
<comment type="cofactor">
    <cofactor evidence="1 5">
        <name>pyridoxal 5'-phosphate</name>
        <dbReference type="ChEBI" id="CHEBI:597326"/>
    </cofactor>
</comment>
<evidence type="ECO:0000256" key="4">
    <source>
        <dbReference type="ARBA" id="ARBA00050776"/>
    </source>
</evidence>
<accession>A0A0A0BW41</accession>
<evidence type="ECO:0000259" key="6">
    <source>
        <dbReference type="Pfam" id="PF00266"/>
    </source>
</evidence>
<evidence type="ECO:0000256" key="5">
    <source>
        <dbReference type="RuleBase" id="RU004504"/>
    </source>
</evidence>
<evidence type="ECO:0000256" key="2">
    <source>
        <dbReference type="ARBA" id="ARBA00010447"/>
    </source>
</evidence>
<feature type="domain" description="Aminotransferase class V" evidence="6">
    <location>
        <begin position="35"/>
        <end position="393"/>
    </location>
</feature>
<dbReference type="PANTHER" id="PTHR43586">
    <property type="entry name" value="CYSTEINE DESULFURASE"/>
    <property type="match status" value="1"/>
</dbReference>
<dbReference type="InterPro" id="IPR015421">
    <property type="entry name" value="PyrdxlP-dep_Trfase_major"/>
</dbReference>
<evidence type="ECO:0000256" key="1">
    <source>
        <dbReference type="ARBA" id="ARBA00001933"/>
    </source>
</evidence>
<dbReference type="PANTHER" id="PTHR43586:SF8">
    <property type="entry name" value="CYSTEINE DESULFURASE 1, CHLOROPLASTIC"/>
    <property type="match status" value="1"/>
</dbReference>
<dbReference type="InterPro" id="IPR000192">
    <property type="entry name" value="Aminotrans_V_dom"/>
</dbReference>
<dbReference type="Pfam" id="PF00266">
    <property type="entry name" value="Aminotran_5"/>
    <property type="match status" value="1"/>
</dbReference>
<dbReference type="Gene3D" id="3.40.640.10">
    <property type="entry name" value="Type I PLP-dependent aspartate aminotransferase-like (Major domain)"/>
    <property type="match status" value="1"/>
</dbReference>
<dbReference type="SUPFAM" id="SSF53383">
    <property type="entry name" value="PLP-dependent transferases"/>
    <property type="match status" value="1"/>
</dbReference>